<proteinExistence type="predicted"/>
<name>A0ABY2C0S8_9NEIS</name>
<keyword evidence="4 6" id="KW-1133">Transmembrane helix</keyword>
<dbReference type="PANTHER" id="PTHR43124">
    <property type="entry name" value="PURINE EFFLUX PUMP PBUE"/>
    <property type="match status" value="1"/>
</dbReference>
<dbReference type="Gene3D" id="1.20.1250.20">
    <property type="entry name" value="MFS general substrate transporter like domains"/>
    <property type="match status" value="1"/>
</dbReference>
<feature type="transmembrane region" description="Helical" evidence="6">
    <location>
        <begin position="269"/>
        <end position="286"/>
    </location>
</feature>
<dbReference type="Pfam" id="PF07690">
    <property type="entry name" value="MFS_1"/>
    <property type="match status" value="1"/>
</dbReference>
<dbReference type="Proteomes" id="UP000294721">
    <property type="component" value="Unassembled WGS sequence"/>
</dbReference>
<feature type="transmembrane region" description="Helical" evidence="6">
    <location>
        <begin position="161"/>
        <end position="183"/>
    </location>
</feature>
<keyword evidence="9" id="KW-1185">Reference proteome</keyword>
<keyword evidence="5 6" id="KW-0472">Membrane</keyword>
<evidence type="ECO:0000256" key="5">
    <source>
        <dbReference type="ARBA" id="ARBA00023136"/>
    </source>
</evidence>
<feature type="transmembrane region" description="Helical" evidence="6">
    <location>
        <begin position="204"/>
        <end position="227"/>
    </location>
</feature>
<feature type="transmembrane region" description="Helical" evidence="6">
    <location>
        <begin position="239"/>
        <end position="257"/>
    </location>
</feature>
<keyword evidence="3 6" id="KW-0812">Transmembrane</keyword>
<organism evidence="8 9">
    <name type="scientific">Uruburuella suis</name>
    <dbReference type="NCBI Taxonomy" id="252130"/>
    <lineage>
        <taxon>Bacteria</taxon>
        <taxon>Pseudomonadati</taxon>
        <taxon>Pseudomonadota</taxon>
        <taxon>Betaproteobacteria</taxon>
        <taxon>Neisseriales</taxon>
        <taxon>Neisseriaceae</taxon>
        <taxon>Uruburuella</taxon>
    </lineage>
</organism>
<dbReference type="PROSITE" id="PS50850">
    <property type="entry name" value="MFS"/>
    <property type="match status" value="1"/>
</dbReference>
<dbReference type="PANTHER" id="PTHR43124:SF8">
    <property type="entry name" value="INNER MEMBRANE TRANSPORT PROTEIN YDHP"/>
    <property type="match status" value="1"/>
</dbReference>
<protein>
    <submittedName>
        <fullName evidence="8">MFS family arabinose efflux permease</fullName>
    </submittedName>
</protein>
<feature type="domain" description="Major facilitator superfamily (MFS) profile" evidence="7">
    <location>
        <begin position="5"/>
        <end position="383"/>
    </location>
</feature>
<evidence type="ECO:0000256" key="2">
    <source>
        <dbReference type="ARBA" id="ARBA00022475"/>
    </source>
</evidence>
<feature type="transmembrane region" description="Helical" evidence="6">
    <location>
        <begin position="71"/>
        <end position="90"/>
    </location>
</feature>
<dbReference type="SUPFAM" id="SSF103473">
    <property type="entry name" value="MFS general substrate transporter"/>
    <property type="match status" value="1"/>
</dbReference>
<comment type="caution">
    <text evidence="8">The sequence shown here is derived from an EMBL/GenBank/DDBJ whole genome shotgun (WGS) entry which is preliminary data.</text>
</comment>
<dbReference type="EMBL" id="SLXE01000020">
    <property type="protein sequence ID" value="TCP03594.1"/>
    <property type="molecule type" value="Genomic_DNA"/>
</dbReference>
<dbReference type="InterPro" id="IPR050189">
    <property type="entry name" value="MFS_Efflux_Transporters"/>
</dbReference>
<comment type="subcellular location">
    <subcellularLocation>
        <location evidence="1">Cell membrane</location>
        <topology evidence="1">Multi-pass membrane protein</topology>
    </subcellularLocation>
</comment>
<accession>A0ABY2C0S8</accession>
<dbReference type="InterPro" id="IPR011701">
    <property type="entry name" value="MFS"/>
</dbReference>
<keyword evidence="2" id="KW-1003">Cell membrane</keyword>
<evidence type="ECO:0000256" key="4">
    <source>
        <dbReference type="ARBA" id="ARBA00022989"/>
    </source>
</evidence>
<evidence type="ECO:0000313" key="9">
    <source>
        <dbReference type="Proteomes" id="UP000294721"/>
    </source>
</evidence>
<dbReference type="InterPro" id="IPR001958">
    <property type="entry name" value="Tet-R_TetA/multi-R_MdtG-like"/>
</dbReference>
<evidence type="ECO:0000313" key="8">
    <source>
        <dbReference type="EMBL" id="TCP03594.1"/>
    </source>
</evidence>
<gene>
    <name evidence="8" type="ORF">EV680_1204</name>
</gene>
<feature type="transmembrane region" description="Helical" evidence="6">
    <location>
        <begin position="96"/>
        <end position="117"/>
    </location>
</feature>
<evidence type="ECO:0000256" key="1">
    <source>
        <dbReference type="ARBA" id="ARBA00004651"/>
    </source>
</evidence>
<feature type="transmembrane region" description="Helical" evidence="6">
    <location>
        <begin position="333"/>
        <end position="353"/>
    </location>
</feature>
<feature type="transmembrane region" description="Helical" evidence="6">
    <location>
        <begin position="129"/>
        <end position="155"/>
    </location>
</feature>
<feature type="transmembrane region" description="Helical" evidence="6">
    <location>
        <begin position="37"/>
        <end position="59"/>
    </location>
</feature>
<evidence type="ECO:0000259" key="7">
    <source>
        <dbReference type="PROSITE" id="PS50850"/>
    </source>
</evidence>
<dbReference type="PRINTS" id="PR01035">
    <property type="entry name" value="TCRTETA"/>
</dbReference>
<evidence type="ECO:0000256" key="6">
    <source>
        <dbReference type="SAM" id="Phobius"/>
    </source>
</evidence>
<dbReference type="CDD" id="cd17324">
    <property type="entry name" value="MFS_NepI_like"/>
    <property type="match status" value="1"/>
</dbReference>
<reference evidence="8 9" key="1">
    <citation type="submission" date="2019-03" db="EMBL/GenBank/DDBJ databases">
        <title>Genomic Encyclopedia of Type Strains, Phase IV (KMG-IV): sequencing the most valuable type-strain genomes for metagenomic binning, comparative biology and taxonomic classification.</title>
        <authorList>
            <person name="Goeker M."/>
        </authorList>
    </citation>
    <scope>NUCLEOTIDE SEQUENCE [LARGE SCALE GENOMIC DNA]</scope>
    <source>
        <strain evidence="8 9">DSM 17474</strain>
    </source>
</reference>
<dbReference type="InterPro" id="IPR020846">
    <property type="entry name" value="MFS_dom"/>
</dbReference>
<feature type="transmembrane region" description="Helical" evidence="6">
    <location>
        <begin position="359"/>
        <end position="378"/>
    </location>
</feature>
<feature type="transmembrane region" description="Helical" evidence="6">
    <location>
        <begin position="292"/>
        <end position="312"/>
    </location>
</feature>
<dbReference type="InterPro" id="IPR036259">
    <property type="entry name" value="MFS_trans_sf"/>
</dbReference>
<sequence>MMPPALFALMLGAFAIGTTEFVIVGLLPTIAADLGITLPSAGLAVSLYALSVALSAPLLTAATARWPRKNVLLMLMAVFVLGNLLAWQATSFATLLIARIVTGLAHGVFFSIGATIATQLVAKEKAARAIAMMFTGLTVALVTGVPLGTFIGQHWGWQTTFLIVSSLGVAAFIGSLLFIPSRLQQGAPATRAQQLAVLTSPRLWLVYALTVIGYGGTFVLFTFLAPILQELSGFSNDAVSLMLVAYGIAVATGNILGARLADRAGVRTALNILFAAQALVLLSFLFTAAHPVAVVFSTVLLGLTSFATVPPLQLMVVQQAEKDAPQAVEVASGLNIAAFNLGITFGAALGGWIVAHSGLIHTAWAGALLLALATALSMHGSRSGKKAAVTPCLNND</sequence>
<evidence type="ECO:0000256" key="3">
    <source>
        <dbReference type="ARBA" id="ARBA00022692"/>
    </source>
</evidence>